<gene>
    <name evidence="1" type="ORF">SO486_16640</name>
</gene>
<evidence type="ECO:0000313" key="1">
    <source>
        <dbReference type="EMBL" id="MDY4301598.1"/>
    </source>
</evidence>
<comment type="caution">
    <text evidence="1">The sequence shown here is derived from an EMBL/GenBank/DDBJ whole genome shotgun (WGS) entry which is preliminary data.</text>
</comment>
<evidence type="ECO:0000313" key="2">
    <source>
        <dbReference type="Proteomes" id="UP001277967"/>
    </source>
</evidence>
<reference evidence="1 2" key="1">
    <citation type="submission" date="2023-11" db="EMBL/GenBank/DDBJ databases">
        <title>Genome sequence of Pseudomonas salmasensis Strain SLU99.</title>
        <authorList>
            <person name="Ghadamgahi F."/>
            <person name="Kalyandurg P.B."/>
            <person name="Catara V."/>
            <person name="Vetukuri R."/>
            <person name="Ghosh S."/>
        </authorList>
    </citation>
    <scope>NUCLEOTIDE SEQUENCE [LARGE SCALE GENOMIC DNA]</scope>
    <source>
        <strain evidence="1 2">SLU99</strain>
    </source>
</reference>
<name>A0ABU5FHF3_9PSED</name>
<sequence>MNARRAETRDAGSVHDSLQRISEMMKALGAVRRFGGAVVAIR</sequence>
<dbReference type="EMBL" id="JAXGGE010000001">
    <property type="protein sequence ID" value="MDY4301598.1"/>
    <property type="molecule type" value="Genomic_DNA"/>
</dbReference>
<proteinExistence type="predicted"/>
<organism evidence="1 2">
    <name type="scientific">Pseudomonas salmasensis</name>
    <dbReference type="NCBI Taxonomy" id="2745514"/>
    <lineage>
        <taxon>Bacteria</taxon>
        <taxon>Pseudomonadati</taxon>
        <taxon>Pseudomonadota</taxon>
        <taxon>Gammaproteobacteria</taxon>
        <taxon>Pseudomonadales</taxon>
        <taxon>Pseudomonadaceae</taxon>
        <taxon>Pseudomonas</taxon>
    </lineage>
</organism>
<dbReference type="Proteomes" id="UP001277967">
    <property type="component" value="Unassembled WGS sequence"/>
</dbReference>
<dbReference type="RefSeq" id="WP_268939031.1">
    <property type="nucleotide sequence ID" value="NZ_JAXGGE010000001.1"/>
</dbReference>
<keyword evidence="2" id="KW-1185">Reference proteome</keyword>
<protein>
    <submittedName>
        <fullName evidence="1">Uncharacterized protein</fullName>
    </submittedName>
</protein>
<accession>A0ABU5FHF3</accession>